<dbReference type="STRING" id="1582439.NPIRD3C_0487"/>
<dbReference type="PATRIC" id="fig|1582439.9.peg.490"/>
<dbReference type="AlphaFoldDB" id="A0A0C5BTT6"/>
<organism evidence="2 3">
    <name type="scientific">Nitrosopumilus piranensis</name>
    <dbReference type="NCBI Taxonomy" id="1582439"/>
    <lineage>
        <taxon>Archaea</taxon>
        <taxon>Nitrososphaerota</taxon>
        <taxon>Nitrososphaeria</taxon>
        <taxon>Nitrosopumilales</taxon>
        <taxon>Nitrosopumilaceae</taxon>
        <taxon>Nitrosopumilus</taxon>
    </lineage>
</organism>
<proteinExistence type="predicted"/>
<dbReference type="Proteomes" id="UP000032027">
    <property type="component" value="Chromosome"/>
</dbReference>
<evidence type="ECO:0000313" key="2">
    <source>
        <dbReference type="EMBL" id="AJM91701.1"/>
    </source>
</evidence>
<dbReference type="EMBL" id="CP010868">
    <property type="protein sequence ID" value="AJM91701.1"/>
    <property type="molecule type" value="Genomic_DNA"/>
</dbReference>
<sequence>MLSKRTIIGLVVGSIIIGIGGYSLITHIGTITINENYIVDVGDSTVYTIPAPDGTPQMMKIIGDSFDLEMTSPADGLQIPKTSYKKELAIDWIHLADGETRIKIQNTGNTELEITGTLIRSSDPIWFTFDLMVIISGMVIIGFSMGFTLRKPKGF</sequence>
<dbReference type="RefSeq" id="WP_148702672.1">
    <property type="nucleotide sequence ID" value="NZ_CP010868.1"/>
</dbReference>
<name>A0A0C5BTT6_9ARCH</name>
<reference evidence="2 3" key="2">
    <citation type="journal article" date="2016" name="ISME J.">
        <title>Physiological and genomic characterization of two novel marine thaumarchaeal strains indicates niche differentiation.</title>
        <authorList>
            <person name="Bayer B."/>
            <person name="Vojvoda J."/>
            <person name="Offre P."/>
            <person name="Alves R.J."/>
            <person name="Elisabeth N.H."/>
            <person name="Garcia J.A."/>
            <person name="Volland J.M."/>
            <person name="Srivastava A."/>
            <person name="Schleper C."/>
            <person name="Herndl G.J."/>
        </authorList>
    </citation>
    <scope>NUCLEOTIDE SEQUENCE [LARGE SCALE GENOMIC DNA]</scope>
    <source>
        <strain evidence="2 3">D3C</strain>
    </source>
</reference>
<keyword evidence="1" id="KW-0812">Transmembrane</keyword>
<evidence type="ECO:0000313" key="3">
    <source>
        <dbReference type="Proteomes" id="UP000032027"/>
    </source>
</evidence>
<accession>A0A0C5BTT6</accession>
<reference evidence="3" key="1">
    <citation type="submission" date="2015-02" db="EMBL/GenBank/DDBJ databases">
        <title>Characterization of two novel Thaumarchaeota isolated from the Northern Adriatic Sea.</title>
        <authorList>
            <person name="Bayer B."/>
            <person name="Vojvoda J."/>
            <person name="Offre P."/>
            <person name="Srivastava A."/>
            <person name="Elisabeth N."/>
            <person name="Garcia J.A.L."/>
            <person name="Schleper C."/>
            <person name="Herndl G.J."/>
        </authorList>
    </citation>
    <scope>NUCLEOTIDE SEQUENCE [LARGE SCALE GENOMIC DNA]</scope>
    <source>
        <strain evidence="3">D3C</strain>
    </source>
</reference>
<feature type="transmembrane region" description="Helical" evidence="1">
    <location>
        <begin position="125"/>
        <end position="149"/>
    </location>
</feature>
<dbReference type="KEGG" id="nid:NPIRD3C_0487"/>
<dbReference type="OrthoDB" id="12077at2157"/>
<keyword evidence="1" id="KW-0472">Membrane</keyword>
<protein>
    <submittedName>
        <fullName evidence="2">Uncharacterized protein</fullName>
    </submittedName>
</protein>
<dbReference type="HOGENOM" id="CLU_1691468_0_0_2"/>
<dbReference type="GeneID" id="41599649"/>
<keyword evidence="3" id="KW-1185">Reference proteome</keyword>
<keyword evidence="1" id="KW-1133">Transmembrane helix</keyword>
<reference evidence="2 3" key="3">
    <citation type="journal article" date="2019" name="Int. J. Syst. Evol. Microbiol.">
        <title>Nitrosopumilus adriaticus sp. nov. and Nitrosopumilus piranensis sp. nov., two ammonia-oxidizing archaea from the Adriatic Sea and members of the class Nitrososphaeria.</title>
        <authorList>
            <person name="Bayer B."/>
            <person name="Vojvoda J."/>
            <person name="Reinthaler T."/>
            <person name="Reyes C."/>
            <person name="Pinto M."/>
            <person name="Herndl G.J."/>
        </authorList>
    </citation>
    <scope>NUCLEOTIDE SEQUENCE [LARGE SCALE GENOMIC DNA]</scope>
    <source>
        <strain evidence="2 3">D3C</strain>
    </source>
</reference>
<feature type="transmembrane region" description="Helical" evidence="1">
    <location>
        <begin position="7"/>
        <end position="25"/>
    </location>
</feature>
<evidence type="ECO:0000256" key="1">
    <source>
        <dbReference type="SAM" id="Phobius"/>
    </source>
</evidence>
<gene>
    <name evidence="2" type="ORF">NPIRD3C_0487</name>
</gene>